<dbReference type="SUPFAM" id="SSF46785">
    <property type="entry name" value="Winged helix' DNA-binding domain"/>
    <property type="match status" value="1"/>
</dbReference>
<dbReference type="PROSITE" id="PS50931">
    <property type="entry name" value="HTH_LYSR"/>
    <property type="match status" value="1"/>
</dbReference>
<dbReference type="InterPro" id="IPR036388">
    <property type="entry name" value="WH-like_DNA-bd_sf"/>
</dbReference>
<comment type="caution">
    <text evidence="6">The sequence shown here is derived from an EMBL/GenBank/DDBJ whole genome shotgun (WGS) entry which is preliminary data.</text>
</comment>
<dbReference type="CDD" id="cd05466">
    <property type="entry name" value="PBP2_LTTR_substrate"/>
    <property type="match status" value="1"/>
</dbReference>
<evidence type="ECO:0000256" key="2">
    <source>
        <dbReference type="ARBA" id="ARBA00023015"/>
    </source>
</evidence>
<reference evidence="7" key="1">
    <citation type="submission" date="2017-05" db="EMBL/GenBank/DDBJ databases">
        <title>Complete and WGS of Bordetella genogroups.</title>
        <authorList>
            <person name="Spilker T."/>
            <person name="Lipuma J."/>
        </authorList>
    </citation>
    <scope>NUCLEOTIDE SEQUENCE [LARGE SCALE GENOMIC DNA]</scope>
    <source>
        <strain evidence="7">AU6712</strain>
    </source>
</reference>
<keyword evidence="7" id="KW-1185">Reference proteome</keyword>
<dbReference type="Pfam" id="PF00126">
    <property type="entry name" value="HTH_1"/>
    <property type="match status" value="1"/>
</dbReference>
<dbReference type="Gene3D" id="3.40.190.10">
    <property type="entry name" value="Periplasmic binding protein-like II"/>
    <property type="match status" value="2"/>
</dbReference>
<name>A0A261VDC9_9BORD</name>
<comment type="similarity">
    <text evidence="1">Belongs to the LysR transcriptional regulatory family.</text>
</comment>
<dbReference type="EMBL" id="NEVU01000003">
    <property type="protein sequence ID" value="OZI71847.1"/>
    <property type="molecule type" value="Genomic_DNA"/>
</dbReference>
<dbReference type="GO" id="GO:0000976">
    <property type="term" value="F:transcription cis-regulatory region binding"/>
    <property type="evidence" value="ECO:0007669"/>
    <property type="project" value="TreeGrafter"/>
</dbReference>
<dbReference type="PRINTS" id="PR00039">
    <property type="entry name" value="HTHLYSR"/>
</dbReference>
<evidence type="ECO:0000259" key="5">
    <source>
        <dbReference type="PROSITE" id="PS50931"/>
    </source>
</evidence>
<dbReference type="SUPFAM" id="SSF53850">
    <property type="entry name" value="Periplasmic binding protein-like II"/>
    <property type="match status" value="1"/>
</dbReference>
<keyword evidence="3" id="KW-0238">DNA-binding</keyword>
<dbReference type="PANTHER" id="PTHR30126:SF77">
    <property type="entry name" value="TRANSCRIPTIONAL REGULATORY PROTEIN"/>
    <property type="match status" value="1"/>
</dbReference>
<gene>
    <name evidence="6" type="ORF">CAL22_18855</name>
</gene>
<protein>
    <submittedName>
        <fullName evidence="6">LysR family transcriptional regulator</fullName>
    </submittedName>
</protein>
<evidence type="ECO:0000313" key="7">
    <source>
        <dbReference type="Proteomes" id="UP000216429"/>
    </source>
</evidence>
<keyword evidence="4" id="KW-0804">Transcription</keyword>
<proteinExistence type="inferred from homology"/>
<dbReference type="GO" id="GO:0003700">
    <property type="term" value="F:DNA-binding transcription factor activity"/>
    <property type="evidence" value="ECO:0007669"/>
    <property type="project" value="InterPro"/>
</dbReference>
<evidence type="ECO:0000256" key="1">
    <source>
        <dbReference type="ARBA" id="ARBA00009437"/>
    </source>
</evidence>
<organism evidence="6 7">
    <name type="scientific">Bordetella genomosp. 12</name>
    <dbReference type="NCBI Taxonomy" id="463035"/>
    <lineage>
        <taxon>Bacteria</taxon>
        <taxon>Pseudomonadati</taxon>
        <taxon>Pseudomonadota</taxon>
        <taxon>Betaproteobacteria</taxon>
        <taxon>Burkholderiales</taxon>
        <taxon>Alcaligenaceae</taxon>
        <taxon>Bordetella</taxon>
    </lineage>
</organism>
<dbReference type="AlphaFoldDB" id="A0A261VDC9"/>
<dbReference type="InterPro" id="IPR000847">
    <property type="entry name" value="LysR_HTH_N"/>
</dbReference>
<dbReference type="Gene3D" id="1.10.10.10">
    <property type="entry name" value="Winged helix-like DNA-binding domain superfamily/Winged helix DNA-binding domain"/>
    <property type="match status" value="1"/>
</dbReference>
<accession>A0A261VDC9</accession>
<dbReference type="OrthoDB" id="9803735at2"/>
<dbReference type="FunFam" id="1.10.10.10:FF:000001">
    <property type="entry name" value="LysR family transcriptional regulator"/>
    <property type="match status" value="1"/>
</dbReference>
<keyword evidence="2" id="KW-0805">Transcription regulation</keyword>
<dbReference type="InterPro" id="IPR036390">
    <property type="entry name" value="WH_DNA-bd_sf"/>
</dbReference>
<sequence length="306" mass="34146">MIDLRNIETFFWVATLGGFRAAAEKLNATQPAISQRIASLEADLKVRLFERDTRGIRLTAKGQELLSHAERMLQMRHDMQAAAVAKNVMSGTLRLGVSETLVHTWLPRFMERLHDVYPALMVEIQVDTTTALETQLTSHQIDLAFLLGPLRDERAENLFLCDYPLSWLASPKLKVGRQPVALKHLAQWPFITYSATTEPHRAVRQALQEAGVQAPRMYGSSALSVIVRMAMDGIGTAVIAPIFLREELNQGELRMLQVKAPDLPPLHYTASWMRGPDGHVPEVVARMAQEIAHADSERRASAAAAR</sequence>
<dbReference type="Proteomes" id="UP000216429">
    <property type="component" value="Unassembled WGS sequence"/>
</dbReference>
<evidence type="ECO:0000256" key="3">
    <source>
        <dbReference type="ARBA" id="ARBA00023125"/>
    </source>
</evidence>
<feature type="domain" description="HTH lysR-type" evidence="5">
    <location>
        <begin position="2"/>
        <end position="59"/>
    </location>
</feature>
<dbReference type="RefSeq" id="WP_094815771.1">
    <property type="nucleotide sequence ID" value="NZ_NEVU01000003.1"/>
</dbReference>
<dbReference type="Pfam" id="PF03466">
    <property type="entry name" value="LysR_substrate"/>
    <property type="match status" value="1"/>
</dbReference>
<evidence type="ECO:0000313" key="6">
    <source>
        <dbReference type="EMBL" id="OZI71847.1"/>
    </source>
</evidence>
<dbReference type="InterPro" id="IPR005119">
    <property type="entry name" value="LysR_subst-bd"/>
</dbReference>
<dbReference type="PANTHER" id="PTHR30126">
    <property type="entry name" value="HTH-TYPE TRANSCRIPTIONAL REGULATOR"/>
    <property type="match status" value="1"/>
</dbReference>
<evidence type="ECO:0000256" key="4">
    <source>
        <dbReference type="ARBA" id="ARBA00023163"/>
    </source>
</evidence>